<dbReference type="GO" id="GO:0006508">
    <property type="term" value="P:proteolysis"/>
    <property type="evidence" value="ECO:0007669"/>
    <property type="project" value="UniProtKB-KW"/>
</dbReference>
<evidence type="ECO:0000313" key="8">
    <source>
        <dbReference type="EMBL" id="PIR06297.1"/>
    </source>
</evidence>
<gene>
    <name evidence="8" type="ORF">COV55_04165</name>
</gene>
<evidence type="ECO:0000256" key="3">
    <source>
        <dbReference type="ARBA" id="ARBA00022801"/>
    </source>
</evidence>
<dbReference type="Gene3D" id="2.30.42.10">
    <property type="match status" value="1"/>
</dbReference>
<dbReference type="InterPro" id="IPR029045">
    <property type="entry name" value="ClpP/crotonase-like_dom_sf"/>
</dbReference>
<dbReference type="Pfam" id="PF00595">
    <property type="entry name" value="PDZ"/>
    <property type="match status" value="1"/>
</dbReference>
<evidence type="ECO:0000256" key="5">
    <source>
        <dbReference type="RuleBase" id="RU004404"/>
    </source>
</evidence>
<evidence type="ECO:0000256" key="2">
    <source>
        <dbReference type="ARBA" id="ARBA00022670"/>
    </source>
</evidence>
<dbReference type="Proteomes" id="UP000230564">
    <property type="component" value="Unassembled WGS sequence"/>
</dbReference>
<evidence type="ECO:0000256" key="6">
    <source>
        <dbReference type="SAM" id="Phobius"/>
    </source>
</evidence>
<sequence>MDQFQTDITTSVEKKNPWWKKIAKVYALVFVLAIIFIIGVAVGSTPSYPQTSQEVLEQTSNELADIFSGNDQIKVGLFGEVWDIIHEDYLYKSSVSDRDLFYGAVSGMVYALGDSHSVFLNPEITDEFTRELNGSFYGIGIEIGKRKGYLVVISPLADSPAERAGLKPGDKILAVDNYDLTDASVDEAVTLIRGDRGSDVTLMILSKNETSTKEVTITRDKIDIPSVEYNLEDDIAIIKITDFNNDTGDRFIKAAQKVLRDNPRGIILDLRNNPGGYLSTAVEIASSWLEPGQVVVRESFSDKHKDKSYEALVKDSLANFKTIVLVNDGSASASEIVAGALQDYGQATIVGETTFGKGSVQQLISLEDGSSVKLTTADWLTPNGRTIENQGITPDIEINLTIEDYENDLDPQMDKAKELIFE</sequence>
<dbReference type="Gene3D" id="3.30.750.44">
    <property type="match status" value="1"/>
</dbReference>
<evidence type="ECO:0000256" key="4">
    <source>
        <dbReference type="ARBA" id="ARBA00022825"/>
    </source>
</evidence>
<dbReference type="Gene3D" id="3.90.226.10">
    <property type="entry name" value="2-enoyl-CoA Hydratase, Chain A, domain 1"/>
    <property type="match status" value="1"/>
</dbReference>
<proteinExistence type="inferred from homology"/>
<keyword evidence="2 5" id="KW-0645">Protease</keyword>
<dbReference type="SUPFAM" id="SSF52096">
    <property type="entry name" value="ClpP/crotonase"/>
    <property type="match status" value="1"/>
</dbReference>
<dbReference type="EMBL" id="PCWQ01000014">
    <property type="protein sequence ID" value="PIR06297.1"/>
    <property type="molecule type" value="Genomic_DNA"/>
</dbReference>
<protein>
    <submittedName>
        <fullName evidence="8">Peptidase S41</fullName>
    </submittedName>
</protein>
<reference evidence="8 9" key="1">
    <citation type="submission" date="2017-09" db="EMBL/GenBank/DDBJ databases">
        <title>Depth-based differentiation of microbial function through sediment-hosted aquifers and enrichment of novel symbionts in the deep terrestrial subsurface.</title>
        <authorList>
            <person name="Probst A.J."/>
            <person name="Ladd B."/>
            <person name="Jarett J.K."/>
            <person name="Geller-Mcgrath D.E."/>
            <person name="Sieber C.M."/>
            <person name="Emerson J.B."/>
            <person name="Anantharaman K."/>
            <person name="Thomas B.C."/>
            <person name="Malmstrom R."/>
            <person name="Stieglmeier M."/>
            <person name="Klingl A."/>
            <person name="Woyke T."/>
            <person name="Ryan C.M."/>
            <person name="Banfield J.F."/>
        </authorList>
    </citation>
    <scope>NUCLEOTIDE SEQUENCE [LARGE SCALE GENOMIC DNA]</scope>
    <source>
        <strain evidence="8">CG11_big_fil_rev_8_21_14_0_20_36_20</strain>
    </source>
</reference>
<evidence type="ECO:0000313" key="9">
    <source>
        <dbReference type="Proteomes" id="UP000230564"/>
    </source>
</evidence>
<feature type="transmembrane region" description="Helical" evidence="6">
    <location>
        <begin position="25"/>
        <end position="43"/>
    </location>
</feature>
<comment type="similarity">
    <text evidence="1 5">Belongs to the peptidase S41A family.</text>
</comment>
<dbReference type="InterPro" id="IPR001478">
    <property type="entry name" value="PDZ"/>
</dbReference>
<dbReference type="InterPro" id="IPR036034">
    <property type="entry name" value="PDZ_sf"/>
</dbReference>
<keyword evidence="4 5" id="KW-0720">Serine protease</keyword>
<dbReference type="SUPFAM" id="SSF50156">
    <property type="entry name" value="PDZ domain-like"/>
    <property type="match status" value="1"/>
</dbReference>
<accession>A0A2H0NBN8</accession>
<dbReference type="PANTHER" id="PTHR32060:SF22">
    <property type="entry name" value="CARBOXYL-TERMINAL-PROCESSING PEPTIDASE 3, CHLOROPLASTIC"/>
    <property type="match status" value="1"/>
</dbReference>
<dbReference type="SMART" id="SM00228">
    <property type="entry name" value="PDZ"/>
    <property type="match status" value="1"/>
</dbReference>
<dbReference type="GO" id="GO:0004175">
    <property type="term" value="F:endopeptidase activity"/>
    <property type="evidence" value="ECO:0007669"/>
    <property type="project" value="TreeGrafter"/>
</dbReference>
<dbReference type="InterPro" id="IPR004447">
    <property type="entry name" value="Peptidase_S41A"/>
</dbReference>
<keyword evidence="3 5" id="KW-0378">Hydrolase</keyword>
<dbReference type="Pfam" id="PF03572">
    <property type="entry name" value="Peptidase_S41"/>
    <property type="match status" value="1"/>
</dbReference>
<dbReference type="PROSITE" id="PS50106">
    <property type="entry name" value="PDZ"/>
    <property type="match status" value="1"/>
</dbReference>
<evidence type="ECO:0000259" key="7">
    <source>
        <dbReference type="PROSITE" id="PS50106"/>
    </source>
</evidence>
<feature type="domain" description="PDZ" evidence="7">
    <location>
        <begin position="125"/>
        <end position="193"/>
    </location>
</feature>
<keyword evidence="6" id="KW-1133">Transmembrane helix</keyword>
<dbReference type="CDD" id="cd06782">
    <property type="entry name" value="cpPDZ_CPP-like"/>
    <property type="match status" value="1"/>
</dbReference>
<comment type="caution">
    <text evidence="8">The sequence shown here is derived from an EMBL/GenBank/DDBJ whole genome shotgun (WGS) entry which is preliminary data.</text>
</comment>
<dbReference type="CDD" id="cd07560">
    <property type="entry name" value="Peptidase_S41_CPP"/>
    <property type="match status" value="1"/>
</dbReference>
<keyword evidence="6" id="KW-0812">Transmembrane</keyword>
<dbReference type="FunFam" id="2.30.42.10:FF:000063">
    <property type="entry name" value="Peptidase, S41 family"/>
    <property type="match status" value="1"/>
</dbReference>
<dbReference type="GO" id="GO:0008236">
    <property type="term" value="F:serine-type peptidase activity"/>
    <property type="evidence" value="ECO:0007669"/>
    <property type="project" value="UniProtKB-KW"/>
</dbReference>
<dbReference type="GO" id="GO:0030288">
    <property type="term" value="C:outer membrane-bounded periplasmic space"/>
    <property type="evidence" value="ECO:0007669"/>
    <property type="project" value="TreeGrafter"/>
</dbReference>
<dbReference type="GO" id="GO:0007165">
    <property type="term" value="P:signal transduction"/>
    <property type="evidence" value="ECO:0007669"/>
    <property type="project" value="TreeGrafter"/>
</dbReference>
<evidence type="ECO:0000256" key="1">
    <source>
        <dbReference type="ARBA" id="ARBA00009179"/>
    </source>
</evidence>
<keyword evidence="6" id="KW-0472">Membrane</keyword>
<dbReference type="PANTHER" id="PTHR32060">
    <property type="entry name" value="TAIL-SPECIFIC PROTEASE"/>
    <property type="match status" value="1"/>
</dbReference>
<name>A0A2H0NBN8_9BACT</name>
<dbReference type="NCBIfam" id="TIGR00225">
    <property type="entry name" value="prc"/>
    <property type="match status" value="1"/>
</dbReference>
<dbReference type="SMART" id="SM00245">
    <property type="entry name" value="TSPc"/>
    <property type="match status" value="1"/>
</dbReference>
<dbReference type="InterPro" id="IPR005151">
    <property type="entry name" value="Tail-specific_protease"/>
</dbReference>
<dbReference type="AlphaFoldDB" id="A0A2H0NBN8"/>
<organism evidence="8 9">
    <name type="scientific">Candidatus Komeilibacteria bacterium CG11_big_fil_rev_8_21_14_0_20_36_20</name>
    <dbReference type="NCBI Taxonomy" id="1974477"/>
    <lineage>
        <taxon>Bacteria</taxon>
        <taxon>Candidatus Komeiliibacteriota</taxon>
    </lineage>
</organism>